<dbReference type="PROSITE" id="PS50943">
    <property type="entry name" value="HTH_CROC1"/>
    <property type="match status" value="1"/>
</dbReference>
<evidence type="ECO:0000313" key="2">
    <source>
        <dbReference type="EMBL" id="MFC4668361.1"/>
    </source>
</evidence>
<dbReference type="InterPro" id="IPR010982">
    <property type="entry name" value="Lambda_DNA-bd_dom_sf"/>
</dbReference>
<evidence type="ECO:0000313" key="3">
    <source>
        <dbReference type="Proteomes" id="UP001595973"/>
    </source>
</evidence>
<dbReference type="RefSeq" id="WP_380716638.1">
    <property type="nucleotide sequence ID" value="NZ_JBHSGI010000005.1"/>
</dbReference>
<feature type="domain" description="HTH cro/C1-type" evidence="1">
    <location>
        <begin position="24"/>
        <end position="78"/>
    </location>
</feature>
<name>A0ABV9KFE8_9RHOB</name>
<dbReference type="Gene3D" id="1.10.260.40">
    <property type="entry name" value="lambda repressor-like DNA-binding domains"/>
    <property type="match status" value="1"/>
</dbReference>
<dbReference type="EMBL" id="JBHSGI010000005">
    <property type="protein sequence ID" value="MFC4668361.1"/>
    <property type="molecule type" value="Genomic_DNA"/>
</dbReference>
<reference evidence="3" key="1">
    <citation type="journal article" date="2019" name="Int. J. Syst. Evol. Microbiol.">
        <title>The Global Catalogue of Microorganisms (GCM) 10K type strain sequencing project: providing services to taxonomists for standard genome sequencing and annotation.</title>
        <authorList>
            <consortium name="The Broad Institute Genomics Platform"/>
            <consortium name="The Broad Institute Genome Sequencing Center for Infectious Disease"/>
            <person name="Wu L."/>
            <person name="Ma J."/>
        </authorList>
    </citation>
    <scope>NUCLEOTIDE SEQUENCE [LARGE SCALE GENOMIC DNA]</scope>
    <source>
        <strain evidence="3">CGMCC 4.7283</strain>
    </source>
</reference>
<dbReference type="Pfam" id="PF13560">
    <property type="entry name" value="HTH_31"/>
    <property type="match status" value="1"/>
</dbReference>
<evidence type="ECO:0000259" key="1">
    <source>
        <dbReference type="PROSITE" id="PS50943"/>
    </source>
</evidence>
<dbReference type="Proteomes" id="UP001595973">
    <property type="component" value="Unassembled WGS sequence"/>
</dbReference>
<dbReference type="CDD" id="cd00093">
    <property type="entry name" value="HTH_XRE"/>
    <property type="match status" value="1"/>
</dbReference>
<comment type="caution">
    <text evidence="2">The sequence shown here is derived from an EMBL/GenBank/DDBJ whole genome shotgun (WGS) entry which is preliminary data.</text>
</comment>
<keyword evidence="3" id="KW-1185">Reference proteome</keyword>
<gene>
    <name evidence="2" type="ORF">ACFO5X_07340</name>
</gene>
<dbReference type="InterPro" id="IPR001387">
    <property type="entry name" value="Cro/C1-type_HTH"/>
</dbReference>
<sequence length="112" mass="12704">MDFQTKQRLAHKDDTGLAACAIRLRAARAVTGKQAQQLAREVGVSKTVYSNAENGLTYPNRDVMKHLYRSYRIDFNFLINGDFAQLPGDLQERLFPALEVANNEWDRKSSSN</sequence>
<organism evidence="2 3">
    <name type="scientific">Seohaeicola nanhaiensis</name>
    <dbReference type="NCBI Taxonomy" id="1387282"/>
    <lineage>
        <taxon>Bacteria</taxon>
        <taxon>Pseudomonadati</taxon>
        <taxon>Pseudomonadota</taxon>
        <taxon>Alphaproteobacteria</taxon>
        <taxon>Rhodobacterales</taxon>
        <taxon>Roseobacteraceae</taxon>
        <taxon>Seohaeicola</taxon>
    </lineage>
</organism>
<proteinExistence type="predicted"/>
<dbReference type="SMART" id="SM00530">
    <property type="entry name" value="HTH_XRE"/>
    <property type="match status" value="1"/>
</dbReference>
<dbReference type="SUPFAM" id="SSF47413">
    <property type="entry name" value="lambda repressor-like DNA-binding domains"/>
    <property type="match status" value="1"/>
</dbReference>
<accession>A0ABV9KFE8</accession>
<protein>
    <submittedName>
        <fullName evidence="2">Helix-turn-helix domain-containing protein</fullName>
    </submittedName>
</protein>